<name>A0A917UM38_9MICO</name>
<reference evidence="2" key="2">
    <citation type="submission" date="2020-09" db="EMBL/GenBank/DDBJ databases">
        <authorList>
            <person name="Sun Q."/>
            <person name="Zhou Y."/>
        </authorList>
    </citation>
    <scope>NUCLEOTIDE SEQUENCE</scope>
    <source>
        <strain evidence="2">CGMCC 1.8984</strain>
    </source>
</reference>
<dbReference type="EMBL" id="BMMD01000001">
    <property type="protein sequence ID" value="GGJ67149.1"/>
    <property type="molecule type" value="Genomic_DNA"/>
</dbReference>
<dbReference type="RefSeq" id="WP_188741497.1">
    <property type="nucleotide sequence ID" value="NZ_BAABFW010000007.1"/>
</dbReference>
<proteinExistence type="predicted"/>
<dbReference type="Gene3D" id="3.40.960.10">
    <property type="entry name" value="VSR Endonuclease"/>
    <property type="match status" value="1"/>
</dbReference>
<evidence type="ECO:0000313" key="2">
    <source>
        <dbReference type="EMBL" id="GGJ67149.1"/>
    </source>
</evidence>
<comment type="caution">
    <text evidence="2">The sequence shown here is derived from an EMBL/GenBank/DDBJ whole genome shotgun (WGS) entry which is preliminary data.</text>
</comment>
<dbReference type="Pfam" id="PF04480">
    <property type="entry name" value="DUF559"/>
    <property type="match status" value="1"/>
</dbReference>
<protein>
    <recommendedName>
        <fullName evidence="1">DUF559 domain-containing protein</fullName>
    </recommendedName>
</protein>
<dbReference type="SUPFAM" id="SSF52980">
    <property type="entry name" value="Restriction endonuclease-like"/>
    <property type="match status" value="1"/>
</dbReference>
<evidence type="ECO:0000313" key="3">
    <source>
        <dbReference type="Proteomes" id="UP000636956"/>
    </source>
</evidence>
<dbReference type="Proteomes" id="UP000636956">
    <property type="component" value="Unassembled WGS sequence"/>
</dbReference>
<dbReference type="AlphaFoldDB" id="A0A917UM38"/>
<dbReference type="InterPro" id="IPR007569">
    <property type="entry name" value="DUF559"/>
</dbReference>
<keyword evidence="3" id="KW-1185">Reference proteome</keyword>
<evidence type="ECO:0000259" key="1">
    <source>
        <dbReference type="Pfam" id="PF04480"/>
    </source>
</evidence>
<accession>A0A917UM38</accession>
<feature type="domain" description="DUF559" evidence="1">
    <location>
        <begin position="240"/>
        <end position="295"/>
    </location>
</feature>
<dbReference type="InterPro" id="IPR011335">
    <property type="entry name" value="Restrct_endonuc-II-like"/>
</dbReference>
<organism evidence="2 3">
    <name type="scientific">Agromyces bauzanensis</name>
    <dbReference type="NCBI Taxonomy" id="1308924"/>
    <lineage>
        <taxon>Bacteria</taxon>
        <taxon>Bacillati</taxon>
        <taxon>Actinomycetota</taxon>
        <taxon>Actinomycetes</taxon>
        <taxon>Micrococcales</taxon>
        <taxon>Microbacteriaceae</taxon>
        <taxon>Agromyces</taxon>
    </lineage>
</organism>
<reference evidence="2" key="1">
    <citation type="journal article" date="2014" name="Int. J. Syst. Evol. Microbiol.">
        <title>Complete genome sequence of Corynebacterium casei LMG S-19264T (=DSM 44701T), isolated from a smear-ripened cheese.</title>
        <authorList>
            <consortium name="US DOE Joint Genome Institute (JGI-PGF)"/>
            <person name="Walter F."/>
            <person name="Albersmeier A."/>
            <person name="Kalinowski J."/>
            <person name="Ruckert C."/>
        </authorList>
    </citation>
    <scope>NUCLEOTIDE SEQUENCE</scope>
    <source>
        <strain evidence="2">CGMCC 1.8984</strain>
    </source>
</reference>
<sequence>MRRPGVLPTELAAVGVFPVARARQLGVTRGRLAASDLVTPNRGVRRLVDVDPDLRATVLALAGRMTPAQFFSHSTAARLNGVPLPSAVEADGRLHVSVLGRAPMPRIRGVLGHRLDAERTRVITAGGVRVTDAATTWCQLAAMLSLDDLVAAGDHMLTGSAANGGRVATATIVTLTAAAELHRGSPGAARTREALPLLRVGPLSPRESLLRLRMLRHGLPEPQLNHPVPECLVDGHVPHVDFAYPEYRVAIEYEGDYHRSPEQFRRDIRRYERLQDAGWIVIRAAADDVPDDPAALQAAELVERIERRLRSRGWRP</sequence>
<gene>
    <name evidence="2" type="ORF">GCM10011372_01180</name>
</gene>